<dbReference type="STRING" id="2880.D7G2L9"/>
<sequence length="723" mass="76788">MLRRLTPTVASWRRSGRTHDLQANPVRGLRVVAAVNATTQTETAVDDCLERVLGPDTAPSSAFAVVFFEGHDHAGVQGALNSFAERRPQAPPVIGCGLGESPYEQQKRRLKQQQSARRLALASSSPSGKPGHKLTPWSSPASSATALSSSDEPSQESSESFRSPKIVTVLGLGFHGEELAGGGGGRGRVEALPVYAEGGCFPNILGKDSVVRIFELPKEKQPLFFMLSKDDQSVPASDLQDTNQRLGNLLPNSTRLCALSSGNPSSVVSSFPAGDAPMVGVCLTGDIPLQEQAGLARKTLGAFGFNAISASGAVCDELFVPSQPRAAWLDPRPSSIKMDTLERVQEQVRALEQQSRQERRRQQQQQQQQLGVFKVDEVVFPGMTKRFRIFEPRYRALVKQCLAEDEPLAILPLSRGGNTVATTARVSGLHNVEADGRCEVEITGIARCSVKTMWMKGESFGLFEAVVELFGDEQAKAEEEAEVNTRTASERPRDATPDAAGDTSGQKEATGGNEGGRKGEGAGGDGGDGEGLMAELPELERLRIEVSAIMQKELYRTRTRGRSPLWPGWDGSVSHGDAQAALTVASPPLPTPPTIKTADDSFEAAASSGSGDCSINAVGGGGGENDTVDGNGGGGIGVGDKSSIGGLDPCDLNAEALSYWAAHNVEAGALMKHEWLSSTSTSARLRGVRDLCRFALARHRDRSAVDGGVLSRPLSALRDLTSR</sequence>
<accession>D7G2L9</accession>
<dbReference type="SUPFAM" id="SSF88697">
    <property type="entry name" value="PUA domain-like"/>
    <property type="match status" value="1"/>
</dbReference>
<feature type="compositionally biased region" description="Gly residues" evidence="2">
    <location>
        <begin position="521"/>
        <end position="530"/>
    </location>
</feature>
<dbReference type="Pfam" id="PF02190">
    <property type="entry name" value="LON_substr_bdg"/>
    <property type="match status" value="1"/>
</dbReference>
<evidence type="ECO:0000256" key="1">
    <source>
        <dbReference type="SAM" id="Coils"/>
    </source>
</evidence>
<keyword evidence="1" id="KW-0175">Coiled coil</keyword>
<gene>
    <name evidence="4" type="ORF">Esi_0048_0049</name>
</gene>
<dbReference type="AlphaFoldDB" id="D7G2L9"/>
<dbReference type="Proteomes" id="UP000002630">
    <property type="component" value="Linkage Group LG23"/>
</dbReference>
<dbReference type="EMBL" id="FN649748">
    <property type="protein sequence ID" value="CBJ26844.1"/>
    <property type="molecule type" value="Genomic_DNA"/>
</dbReference>
<dbReference type="EMBL" id="FN648685">
    <property type="protein sequence ID" value="CBJ26844.1"/>
    <property type="molecule type" value="Genomic_DNA"/>
</dbReference>
<feature type="compositionally biased region" description="Low complexity" evidence="2">
    <location>
        <begin position="136"/>
        <end position="160"/>
    </location>
</feature>
<evidence type="ECO:0000313" key="4">
    <source>
        <dbReference type="EMBL" id="CBJ26844.1"/>
    </source>
</evidence>
<dbReference type="InterPro" id="IPR046336">
    <property type="entry name" value="Lon_prtase_N_sf"/>
</dbReference>
<dbReference type="Gene3D" id="2.30.130.40">
    <property type="entry name" value="LON domain-like"/>
    <property type="match status" value="1"/>
</dbReference>
<evidence type="ECO:0000259" key="3">
    <source>
        <dbReference type="SMART" id="SM00464"/>
    </source>
</evidence>
<dbReference type="PANTHER" id="PTHR46732:SF8">
    <property type="entry name" value="ATP-DEPENDENT PROTEASE LA (LON) DOMAIN PROTEIN"/>
    <property type="match status" value="1"/>
</dbReference>
<dbReference type="PANTHER" id="PTHR46732">
    <property type="entry name" value="ATP-DEPENDENT PROTEASE LA (LON) DOMAIN PROTEIN"/>
    <property type="match status" value="1"/>
</dbReference>
<feature type="region of interest" description="Disordered" evidence="2">
    <location>
        <begin position="477"/>
        <end position="532"/>
    </location>
</feature>
<feature type="coiled-coil region" evidence="1">
    <location>
        <begin position="334"/>
        <end position="368"/>
    </location>
</feature>
<dbReference type="SMART" id="SM00464">
    <property type="entry name" value="LON"/>
    <property type="match status" value="1"/>
</dbReference>
<feature type="compositionally biased region" description="Low complexity" evidence="2">
    <location>
        <begin position="112"/>
        <end position="125"/>
    </location>
</feature>
<dbReference type="OrthoDB" id="207222at2759"/>
<proteinExistence type="predicted"/>
<dbReference type="InParanoid" id="D7G2L9"/>
<dbReference type="InterPro" id="IPR015947">
    <property type="entry name" value="PUA-like_sf"/>
</dbReference>
<evidence type="ECO:0000313" key="5">
    <source>
        <dbReference type="Proteomes" id="UP000002630"/>
    </source>
</evidence>
<dbReference type="InterPro" id="IPR003111">
    <property type="entry name" value="Lon_prtase_N"/>
</dbReference>
<protein>
    <submittedName>
        <fullName evidence="4">Peptidase S16 lon domain protein</fullName>
    </submittedName>
</protein>
<evidence type="ECO:0000256" key="2">
    <source>
        <dbReference type="SAM" id="MobiDB-lite"/>
    </source>
</evidence>
<organism evidence="4 5">
    <name type="scientific">Ectocarpus siliculosus</name>
    <name type="common">Brown alga</name>
    <name type="synonym">Conferva siliculosa</name>
    <dbReference type="NCBI Taxonomy" id="2880"/>
    <lineage>
        <taxon>Eukaryota</taxon>
        <taxon>Sar</taxon>
        <taxon>Stramenopiles</taxon>
        <taxon>Ochrophyta</taxon>
        <taxon>PX clade</taxon>
        <taxon>Phaeophyceae</taxon>
        <taxon>Ectocarpales</taxon>
        <taxon>Ectocarpaceae</taxon>
        <taxon>Ectocarpus</taxon>
    </lineage>
</organism>
<feature type="domain" description="Lon N-terminal" evidence="3">
    <location>
        <begin position="369"/>
        <end position="694"/>
    </location>
</feature>
<name>D7G2L9_ECTSI</name>
<reference evidence="4 5" key="1">
    <citation type="journal article" date="2010" name="Nature">
        <title>The Ectocarpus genome and the independent evolution of multicellularity in brown algae.</title>
        <authorList>
            <person name="Cock J.M."/>
            <person name="Sterck L."/>
            <person name="Rouze P."/>
            <person name="Scornet D."/>
            <person name="Allen A.E."/>
            <person name="Amoutzias G."/>
            <person name="Anthouard V."/>
            <person name="Artiguenave F."/>
            <person name="Aury J.M."/>
            <person name="Badger J.H."/>
            <person name="Beszteri B."/>
            <person name="Billiau K."/>
            <person name="Bonnet E."/>
            <person name="Bothwell J.H."/>
            <person name="Bowler C."/>
            <person name="Boyen C."/>
            <person name="Brownlee C."/>
            <person name="Carrano C.J."/>
            <person name="Charrier B."/>
            <person name="Cho G.Y."/>
            <person name="Coelho S.M."/>
            <person name="Collen J."/>
            <person name="Corre E."/>
            <person name="Da Silva C."/>
            <person name="Delage L."/>
            <person name="Delaroque N."/>
            <person name="Dittami S.M."/>
            <person name="Doulbeau S."/>
            <person name="Elias M."/>
            <person name="Farnham G."/>
            <person name="Gachon C.M."/>
            <person name="Gschloessl B."/>
            <person name="Heesch S."/>
            <person name="Jabbari K."/>
            <person name="Jubin C."/>
            <person name="Kawai H."/>
            <person name="Kimura K."/>
            <person name="Kloareg B."/>
            <person name="Kupper F.C."/>
            <person name="Lang D."/>
            <person name="Le Bail A."/>
            <person name="Leblanc C."/>
            <person name="Lerouge P."/>
            <person name="Lohr M."/>
            <person name="Lopez P.J."/>
            <person name="Martens C."/>
            <person name="Maumus F."/>
            <person name="Michel G."/>
            <person name="Miranda-Saavedra D."/>
            <person name="Morales J."/>
            <person name="Moreau H."/>
            <person name="Motomura T."/>
            <person name="Nagasato C."/>
            <person name="Napoli C.A."/>
            <person name="Nelson D.R."/>
            <person name="Nyvall-Collen P."/>
            <person name="Peters A.F."/>
            <person name="Pommier C."/>
            <person name="Potin P."/>
            <person name="Poulain J."/>
            <person name="Quesneville H."/>
            <person name="Read B."/>
            <person name="Rensing S.A."/>
            <person name="Ritter A."/>
            <person name="Rousvoal S."/>
            <person name="Samanta M."/>
            <person name="Samson G."/>
            <person name="Schroeder D.C."/>
            <person name="Segurens B."/>
            <person name="Strittmatter M."/>
            <person name="Tonon T."/>
            <person name="Tregear J.W."/>
            <person name="Valentin K."/>
            <person name="von Dassow P."/>
            <person name="Yamagishi T."/>
            <person name="Van de Peer Y."/>
            <person name="Wincker P."/>
        </authorList>
    </citation>
    <scope>NUCLEOTIDE SEQUENCE [LARGE SCALE GENOMIC DNA]</scope>
    <source>
        <strain evidence="5">Ec32 / CCAP1310/4</strain>
    </source>
</reference>
<feature type="region of interest" description="Disordered" evidence="2">
    <location>
        <begin position="97"/>
        <end position="162"/>
    </location>
</feature>
<keyword evidence="5" id="KW-1185">Reference proteome</keyword>